<feature type="transmembrane region" description="Helical" evidence="1">
    <location>
        <begin position="13"/>
        <end position="35"/>
    </location>
</feature>
<protein>
    <submittedName>
        <fullName evidence="2">Uncharacterized protein</fullName>
    </submittedName>
</protein>
<proteinExistence type="predicted"/>
<dbReference type="AlphaFoldDB" id="A0A0A9AYX6"/>
<evidence type="ECO:0000313" key="2">
    <source>
        <dbReference type="EMBL" id="JAD52287.1"/>
    </source>
</evidence>
<organism evidence="2">
    <name type="scientific">Arundo donax</name>
    <name type="common">Giant reed</name>
    <name type="synonym">Donax arundinaceus</name>
    <dbReference type="NCBI Taxonomy" id="35708"/>
    <lineage>
        <taxon>Eukaryota</taxon>
        <taxon>Viridiplantae</taxon>
        <taxon>Streptophyta</taxon>
        <taxon>Embryophyta</taxon>
        <taxon>Tracheophyta</taxon>
        <taxon>Spermatophyta</taxon>
        <taxon>Magnoliopsida</taxon>
        <taxon>Liliopsida</taxon>
        <taxon>Poales</taxon>
        <taxon>Poaceae</taxon>
        <taxon>PACMAD clade</taxon>
        <taxon>Arundinoideae</taxon>
        <taxon>Arundineae</taxon>
        <taxon>Arundo</taxon>
    </lineage>
</organism>
<name>A0A0A9AYX6_ARUDO</name>
<keyword evidence="1" id="KW-0472">Membrane</keyword>
<keyword evidence="1" id="KW-1133">Transmembrane helix</keyword>
<keyword evidence="1" id="KW-0812">Transmembrane</keyword>
<reference evidence="2" key="1">
    <citation type="submission" date="2014-09" db="EMBL/GenBank/DDBJ databases">
        <authorList>
            <person name="Magalhaes I.L.F."/>
            <person name="Oliveira U."/>
            <person name="Santos F.R."/>
            <person name="Vidigal T.H.D.A."/>
            <person name="Brescovit A.D."/>
            <person name="Santos A.J."/>
        </authorList>
    </citation>
    <scope>NUCLEOTIDE SEQUENCE</scope>
    <source>
        <tissue evidence="2">Shoot tissue taken approximately 20 cm above the soil surface</tissue>
    </source>
</reference>
<dbReference type="EMBL" id="GBRH01245608">
    <property type="protein sequence ID" value="JAD52287.1"/>
    <property type="molecule type" value="Transcribed_RNA"/>
</dbReference>
<sequence length="59" mass="6573">MLLQPPGLNSEEYVSFMTTVTLSFIFVQSVSRLLVPHNPKQPDTQPSCQLSCKQYSAKG</sequence>
<evidence type="ECO:0000256" key="1">
    <source>
        <dbReference type="SAM" id="Phobius"/>
    </source>
</evidence>
<accession>A0A0A9AYX6</accession>
<reference evidence="2" key="2">
    <citation type="journal article" date="2015" name="Data Brief">
        <title>Shoot transcriptome of the giant reed, Arundo donax.</title>
        <authorList>
            <person name="Barrero R.A."/>
            <person name="Guerrero F.D."/>
            <person name="Moolhuijzen P."/>
            <person name="Goolsby J.A."/>
            <person name="Tidwell J."/>
            <person name="Bellgard S.E."/>
            <person name="Bellgard M.I."/>
        </authorList>
    </citation>
    <scope>NUCLEOTIDE SEQUENCE</scope>
    <source>
        <tissue evidence="2">Shoot tissue taken approximately 20 cm above the soil surface</tissue>
    </source>
</reference>